<dbReference type="PANTHER" id="PTHR33121:SF71">
    <property type="entry name" value="OXYGEN SENSOR PROTEIN DOSP"/>
    <property type="match status" value="1"/>
</dbReference>
<dbReference type="Proteomes" id="UP000008206">
    <property type="component" value="Chromosome"/>
</dbReference>
<dbReference type="Pfam" id="PF00563">
    <property type="entry name" value="EAL"/>
    <property type="match status" value="1"/>
</dbReference>
<evidence type="ECO:0000259" key="1">
    <source>
        <dbReference type="PROSITE" id="PS50006"/>
    </source>
</evidence>
<dbReference type="KEGG" id="cyj:Cyan7822_2156"/>
<dbReference type="HOGENOM" id="CLU_578367_0_0_3"/>
<evidence type="ECO:0000313" key="4">
    <source>
        <dbReference type="Proteomes" id="UP000008206"/>
    </source>
</evidence>
<proteinExistence type="predicted"/>
<dbReference type="InterPro" id="IPR001633">
    <property type="entry name" value="EAL_dom"/>
</dbReference>
<dbReference type="PROSITE" id="PS50006">
    <property type="entry name" value="FHA_DOMAIN"/>
    <property type="match status" value="1"/>
</dbReference>
<dbReference type="AlphaFoldDB" id="E0UDE5"/>
<protein>
    <submittedName>
        <fullName evidence="3">Diguanylate phosphodiesterase</fullName>
    </submittedName>
</protein>
<dbReference type="SMART" id="SM00052">
    <property type="entry name" value="EAL"/>
    <property type="match status" value="1"/>
</dbReference>
<dbReference type="EMBL" id="CP002198">
    <property type="protein sequence ID" value="ADN14136.1"/>
    <property type="molecule type" value="Genomic_DNA"/>
</dbReference>
<dbReference type="eggNOG" id="COG2200">
    <property type="taxonomic scope" value="Bacteria"/>
</dbReference>
<dbReference type="InterPro" id="IPR000253">
    <property type="entry name" value="FHA_dom"/>
</dbReference>
<dbReference type="InterPro" id="IPR008984">
    <property type="entry name" value="SMAD_FHA_dom_sf"/>
</dbReference>
<evidence type="ECO:0000259" key="2">
    <source>
        <dbReference type="PROSITE" id="PS50883"/>
    </source>
</evidence>
<dbReference type="PANTHER" id="PTHR33121">
    <property type="entry name" value="CYCLIC DI-GMP PHOSPHODIESTERASE PDEF"/>
    <property type="match status" value="1"/>
</dbReference>
<accession>E0UDE5</accession>
<dbReference type="Gene3D" id="3.20.20.450">
    <property type="entry name" value="EAL domain"/>
    <property type="match status" value="1"/>
</dbReference>
<dbReference type="CDD" id="cd01948">
    <property type="entry name" value="EAL"/>
    <property type="match status" value="1"/>
</dbReference>
<dbReference type="InterPro" id="IPR035919">
    <property type="entry name" value="EAL_sf"/>
</dbReference>
<dbReference type="InterPro" id="IPR050706">
    <property type="entry name" value="Cyclic-di-GMP_PDE-like"/>
</dbReference>
<evidence type="ECO:0000313" key="3">
    <source>
        <dbReference type="EMBL" id="ADN14136.1"/>
    </source>
</evidence>
<dbReference type="GO" id="GO:0071111">
    <property type="term" value="F:cyclic-guanylate-specific phosphodiesterase activity"/>
    <property type="evidence" value="ECO:0007669"/>
    <property type="project" value="InterPro"/>
</dbReference>
<dbReference type="Pfam" id="PF00498">
    <property type="entry name" value="FHA"/>
    <property type="match status" value="1"/>
</dbReference>
<dbReference type="PROSITE" id="PS50883">
    <property type="entry name" value="EAL"/>
    <property type="match status" value="1"/>
</dbReference>
<sequence length="472" mass="53974">MYLNKMALCKNTVYLLVLEYSGYRQIIKLTQKTYSLGREASNAIVIDFQKVSRKHATLIQKKDPITKQYVYWILDGNLQGQKSHNGLFVNGRKCYVKELKDGDKINFGCQVNAVYHAVEHPQKLMSLKTINENTTPDLFQEFLEIEKELSPIIKLESTEQEDTMPLAQMLPLSPSESYNTNLNFFQFKDTNPHQASLDEQLIKNFDLLIEASKLSQAESSLQRALEKQEFALYYQPQYNLKTKKIDSLEVLLRWQHPKKGIILPHQFIPVAEKTELIIPIGEWVLKQACQQMKIWQQLGLPTLSISVNLSAKQFRDSNLMNMISRVLNETGIISQLLELEITEKTIMKNEDLANQILADLKNLGVRLSLDNFGREYASLSYLQKYPFHTVKLDQSFIKNFTSSSQQLALLSAVIAWGRFTKLNIVAGGVETDEQLKLLSKLTFEKIQGYKISLPLTVTDATKLLLVQVSQGS</sequence>
<feature type="domain" description="FHA" evidence="1">
    <location>
        <begin position="34"/>
        <end position="94"/>
    </location>
</feature>
<dbReference type="STRING" id="497965.Cyan7822_2156"/>
<dbReference type="SUPFAM" id="SSF49879">
    <property type="entry name" value="SMAD/FHA domain"/>
    <property type="match status" value="1"/>
</dbReference>
<dbReference type="SUPFAM" id="SSF141868">
    <property type="entry name" value="EAL domain-like"/>
    <property type="match status" value="1"/>
</dbReference>
<dbReference type="eggNOG" id="COG1716">
    <property type="taxonomic scope" value="Bacteria"/>
</dbReference>
<feature type="domain" description="EAL" evidence="2">
    <location>
        <begin position="214"/>
        <end position="468"/>
    </location>
</feature>
<keyword evidence="4" id="KW-1185">Reference proteome</keyword>
<gene>
    <name evidence="3" type="ordered locus">Cyan7822_2156</name>
</gene>
<organism evidence="3 4">
    <name type="scientific">Gloeothece verrucosa (strain PCC 7822)</name>
    <name type="common">Cyanothece sp. (strain PCC 7822)</name>
    <dbReference type="NCBI Taxonomy" id="497965"/>
    <lineage>
        <taxon>Bacteria</taxon>
        <taxon>Bacillati</taxon>
        <taxon>Cyanobacteriota</taxon>
        <taxon>Cyanophyceae</taxon>
        <taxon>Oscillatoriophycideae</taxon>
        <taxon>Chroococcales</taxon>
        <taxon>Aphanothecaceae</taxon>
        <taxon>Gloeothece</taxon>
        <taxon>Gloeothece verrucosa</taxon>
    </lineage>
</organism>
<dbReference type="SMART" id="SM00240">
    <property type="entry name" value="FHA"/>
    <property type="match status" value="1"/>
</dbReference>
<reference evidence="4" key="1">
    <citation type="journal article" date="2011" name="MBio">
        <title>Novel metabolic attributes of the genus Cyanothece, comprising a group of unicellular nitrogen-fixing Cyanobacteria.</title>
        <authorList>
            <person name="Bandyopadhyay A."/>
            <person name="Elvitigala T."/>
            <person name="Welsh E."/>
            <person name="Stockel J."/>
            <person name="Liberton M."/>
            <person name="Min H."/>
            <person name="Sherman L.A."/>
            <person name="Pakrasi H.B."/>
        </authorList>
    </citation>
    <scope>NUCLEOTIDE SEQUENCE [LARGE SCALE GENOMIC DNA]</scope>
    <source>
        <strain evidence="4">PCC 7822</strain>
    </source>
</reference>
<dbReference type="Gene3D" id="2.60.200.20">
    <property type="match status" value="1"/>
</dbReference>
<name>E0UDE5_GLOV7</name>